<dbReference type="NCBIfam" id="TIGR01711">
    <property type="entry name" value="gspJ"/>
    <property type="match status" value="1"/>
</dbReference>
<accession>A0A2G6PFR6</accession>
<dbReference type="NCBIfam" id="TIGR02532">
    <property type="entry name" value="IV_pilin_GFxxxE"/>
    <property type="match status" value="1"/>
</dbReference>
<dbReference type="AlphaFoldDB" id="A0A2G6PFR6"/>
<dbReference type="InterPro" id="IPR045584">
    <property type="entry name" value="Pilin-like"/>
</dbReference>
<dbReference type="Proteomes" id="UP000229278">
    <property type="component" value="Unassembled WGS sequence"/>
</dbReference>
<proteinExistence type="inferred from homology"/>
<evidence type="ECO:0000256" key="8">
    <source>
        <dbReference type="ARBA" id="ARBA00022989"/>
    </source>
</evidence>
<dbReference type="Gene3D" id="2.10.70.20">
    <property type="entry name" value="gspk-gspi-gspj complex like domains"/>
    <property type="match status" value="1"/>
</dbReference>
<dbReference type="Gene3D" id="3.10.610.10">
    <property type="entry name" value="GSPII I/J protein-like"/>
    <property type="match status" value="1"/>
</dbReference>
<dbReference type="PANTHER" id="PTHR39583:SF2">
    <property type="entry name" value="TYPE II SECRETION SYSTEM PROTEIN J"/>
    <property type="match status" value="1"/>
</dbReference>
<dbReference type="GO" id="GO:0015627">
    <property type="term" value="C:type II protein secretion system complex"/>
    <property type="evidence" value="ECO:0007669"/>
    <property type="project" value="InterPro"/>
</dbReference>
<dbReference type="GO" id="GO:0005886">
    <property type="term" value="C:plasma membrane"/>
    <property type="evidence" value="ECO:0007669"/>
    <property type="project" value="UniProtKB-SubCell"/>
</dbReference>
<dbReference type="InterPro" id="IPR051621">
    <property type="entry name" value="T2SS_protein_J"/>
</dbReference>
<dbReference type="EMBL" id="PDTV01000004">
    <property type="protein sequence ID" value="PIE83404.1"/>
    <property type="molecule type" value="Genomic_DNA"/>
</dbReference>
<evidence type="ECO:0000256" key="9">
    <source>
        <dbReference type="ARBA" id="ARBA00023136"/>
    </source>
</evidence>
<reference evidence="11 12" key="1">
    <citation type="submission" date="2017-10" db="EMBL/GenBank/DDBJ databases">
        <title>Novel microbial diversity and functional potential in the marine mammal oral microbiome.</title>
        <authorList>
            <person name="Dudek N.K."/>
            <person name="Sun C.L."/>
            <person name="Burstein D."/>
            <person name="Kantor R.S."/>
            <person name="Aliaga Goltsman D.S."/>
            <person name="Bik E.M."/>
            <person name="Thomas B.C."/>
            <person name="Banfield J.F."/>
            <person name="Relman D.A."/>
        </authorList>
    </citation>
    <scope>NUCLEOTIDE SEQUENCE [LARGE SCALE GENOMIC DNA]</scope>
    <source>
        <strain evidence="11">DOLJORAL78_50_517</strain>
    </source>
</reference>
<dbReference type="Pfam" id="PF07963">
    <property type="entry name" value="N_methyl"/>
    <property type="match status" value="1"/>
</dbReference>
<dbReference type="InterPro" id="IPR010055">
    <property type="entry name" value="T2SS_protein-GspJ"/>
</dbReference>
<protein>
    <recommendedName>
        <fullName evidence="3">Type II secretion system protein J</fullName>
    </recommendedName>
</protein>
<gene>
    <name evidence="11" type="primary">gspJ</name>
    <name evidence="11" type="ORF">CSA09_00555</name>
</gene>
<evidence type="ECO:0000256" key="10">
    <source>
        <dbReference type="SAM" id="Phobius"/>
    </source>
</evidence>
<keyword evidence="4" id="KW-1003">Cell membrane</keyword>
<evidence type="ECO:0000256" key="4">
    <source>
        <dbReference type="ARBA" id="ARBA00022475"/>
    </source>
</evidence>
<evidence type="ECO:0000256" key="5">
    <source>
        <dbReference type="ARBA" id="ARBA00022481"/>
    </source>
</evidence>
<evidence type="ECO:0000313" key="12">
    <source>
        <dbReference type="Proteomes" id="UP000229278"/>
    </source>
</evidence>
<dbReference type="GO" id="GO:0015628">
    <property type="term" value="P:protein secretion by the type II secretion system"/>
    <property type="evidence" value="ECO:0007669"/>
    <property type="project" value="InterPro"/>
</dbReference>
<dbReference type="SUPFAM" id="SSF54523">
    <property type="entry name" value="Pili subunits"/>
    <property type="match status" value="1"/>
</dbReference>
<comment type="similarity">
    <text evidence="2">Belongs to the GSP J family.</text>
</comment>
<comment type="caution">
    <text evidence="11">The sequence shown here is derived from an EMBL/GenBank/DDBJ whole genome shotgun (WGS) entry which is preliminary data.</text>
</comment>
<feature type="transmembrane region" description="Helical" evidence="10">
    <location>
        <begin position="6"/>
        <end position="28"/>
    </location>
</feature>
<keyword evidence="6" id="KW-0997">Cell inner membrane</keyword>
<keyword evidence="8 10" id="KW-1133">Transmembrane helix</keyword>
<name>A0A2G6PFR6_9GAMM</name>
<evidence type="ECO:0000256" key="6">
    <source>
        <dbReference type="ARBA" id="ARBA00022519"/>
    </source>
</evidence>
<dbReference type="Pfam" id="PF11612">
    <property type="entry name" value="T2SSJ"/>
    <property type="match status" value="1"/>
</dbReference>
<dbReference type="PANTHER" id="PTHR39583">
    <property type="entry name" value="TYPE II SECRETION SYSTEM PROTEIN J-RELATED"/>
    <property type="match status" value="1"/>
</dbReference>
<comment type="subcellular location">
    <subcellularLocation>
        <location evidence="1">Cell inner membrane</location>
        <topology evidence="1">Single-pass membrane protein</topology>
    </subcellularLocation>
</comment>
<organism evidence="11 12">
    <name type="scientific">Candidatus Contendibacter odensensis</name>
    <dbReference type="NCBI Taxonomy" id="1400860"/>
    <lineage>
        <taxon>Bacteria</taxon>
        <taxon>Pseudomonadati</taxon>
        <taxon>Pseudomonadota</taxon>
        <taxon>Gammaproteobacteria</taxon>
        <taxon>Candidatus Competibacteraceae</taxon>
        <taxon>Candidatus Contendibacter</taxon>
    </lineage>
</organism>
<evidence type="ECO:0000256" key="3">
    <source>
        <dbReference type="ARBA" id="ARBA00021539"/>
    </source>
</evidence>
<evidence type="ECO:0000313" key="11">
    <source>
        <dbReference type="EMBL" id="PIE83404.1"/>
    </source>
</evidence>
<sequence length="205" mass="23176">MRTAPYGFTLLELLVALAVFAIMAIAAYSGLRHVLFTHAAIETENRQLAILQLAVFRLEQDIQQSLARSIRDEYGERQPALQGGGLNNVTLTLTRTGWDNPLGQHRSNLQRVAYQLTGKQLWRLHWPVLDRGSLIEPSQTLLLDQVLEFRVRFLAQTGNAWRSDWPPPAASDTAQIAPDRLPRAVELTLILEDWGEITRLLLLPH</sequence>
<evidence type="ECO:0000256" key="1">
    <source>
        <dbReference type="ARBA" id="ARBA00004377"/>
    </source>
</evidence>
<dbReference type="InterPro" id="IPR012902">
    <property type="entry name" value="N_methyl_site"/>
</dbReference>
<keyword evidence="5" id="KW-0488">Methylation</keyword>
<keyword evidence="9 10" id="KW-0472">Membrane</keyword>
<keyword evidence="7 10" id="KW-0812">Transmembrane</keyword>
<evidence type="ECO:0000256" key="7">
    <source>
        <dbReference type="ARBA" id="ARBA00022692"/>
    </source>
</evidence>
<evidence type="ECO:0000256" key="2">
    <source>
        <dbReference type="ARBA" id="ARBA00011084"/>
    </source>
</evidence>